<reference evidence="1 2" key="1">
    <citation type="journal article" date="2019" name="Extremophiles">
        <title>Biogeography of thermophiles and predominance of Thermus scotoductus in domestic water heaters.</title>
        <authorList>
            <person name="Wilpiszeski R.L."/>
            <person name="Zhang Z."/>
            <person name="House C.H."/>
        </authorList>
    </citation>
    <scope>NUCLEOTIDE SEQUENCE [LARGE SCALE GENOMIC DNA]</scope>
    <source>
        <strain evidence="1 2">1_S1</strain>
    </source>
</reference>
<evidence type="ECO:0000313" key="1">
    <source>
        <dbReference type="EMBL" id="RTI54785.1"/>
    </source>
</evidence>
<proteinExistence type="predicted"/>
<dbReference type="RefSeq" id="WP_126248164.1">
    <property type="nucleotide sequence ID" value="NZ_PEMW01000210.1"/>
</dbReference>
<dbReference type="AlphaFoldDB" id="A0A430VPI5"/>
<name>A0A430VPI5_THESC</name>
<dbReference type="EMBL" id="PEMW01000210">
    <property type="protein sequence ID" value="RTI54785.1"/>
    <property type="molecule type" value="Genomic_DNA"/>
</dbReference>
<comment type="caution">
    <text evidence="1">The sequence shown here is derived from an EMBL/GenBank/DDBJ whole genome shotgun (WGS) entry which is preliminary data.</text>
</comment>
<gene>
    <name evidence="1" type="ORF">CSW14_07050</name>
</gene>
<organism evidence="1 2">
    <name type="scientific">Thermus scotoductus</name>
    <dbReference type="NCBI Taxonomy" id="37636"/>
    <lineage>
        <taxon>Bacteria</taxon>
        <taxon>Thermotogati</taxon>
        <taxon>Deinococcota</taxon>
        <taxon>Deinococci</taxon>
        <taxon>Thermales</taxon>
        <taxon>Thermaceae</taxon>
        <taxon>Thermus</taxon>
    </lineage>
</organism>
<evidence type="ECO:0000313" key="2">
    <source>
        <dbReference type="Proteomes" id="UP000287467"/>
    </source>
</evidence>
<accession>A0A430VPI5</accession>
<sequence>MRAKREALTVVYRTLLLTLHRLHQADPDKTQTAVLVALADKTRELARLTHQVPVRTENRA</sequence>
<protein>
    <submittedName>
        <fullName evidence="1">Uncharacterized protein</fullName>
    </submittedName>
</protein>
<dbReference type="Proteomes" id="UP000287467">
    <property type="component" value="Unassembled WGS sequence"/>
</dbReference>